<gene>
    <name evidence="6" type="ORF">HMPREF9248_1021</name>
</gene>
<evidence type="ECO:0000313" key="7">
    <source>
        <dbReference type="Proteomes" id="UP000004431"/>
    </source>
</evidence>
<dbReference type="PROSITE" id="PS51677">
    <property type="entry name" value="NODB"/>
    <property type="match status" value="1"/>
</dbReference>
<dbReference type="PANTHER" id="PTHR10587">
    <property type="entry name" value="GLYCOSYL TRANSFERASE-RELATED"/>
    <property type="match status" value="1"/>
</dbReference>
<keyword evidence="4" id="KW-1133">Transmembrane helix</keyword>
<dbReference type="SUPFAM" id="SSF88713">
    <property type="entry name" value="Glycoside hydrolase/deacetylase"/>
    <property type="match status" value="1"/>
</dbReference>
<dbReference type="CDD" id="cd10917">
    <property type="entry name" value="CE4_NodB_like_6s_7s"/>
    <property type="match status" value="1"/>
</dbReference>
<name>A0ABP2J5G3_9ACTN</name>
<dbReference type="Pfam" id="PF01522">
    <property type="entry name" value="Polysacc_deac_1"/>
    <property type="match status" value="1"/>
</dbReference>
<evidence type="ECO:0000313" key="6">
    <source>
        <dbReference type="EMBL" id="EFL44368.1"/>
    </source>
</evidence>
<dbReference type="InterPro" id="IPR050248">
    <property type="entry name" value="Polysacc_deacetylase_ArnD"/>
</dbReference>
<dbReference type="PANTHER" id="PTHR10587:SF133">
    <property type="entry name" value="CHITIN DEACETYLASE 1-RELATED"/>
    <property type="match status" value="1"/>
</dbReference>
<sequence length="511" mass="55726">MNNNQGLFHHNNQHKPHPRHAAEQMSVPANQVANAQQGTYQPQSYAQQGAPQPGSYNQGYAQQTTYGKLTNDVHAPVPVMNAHTRSRAEADHGALADLIVPEARRAKAGYKRIPVTRRRAIAGIVAAAAVAGGWFMWSTRKVTIHVNDTPLACPAGAHLSDIVSLAQLSLNPGNFVAVDGSTLEEGKGEPFSVHIEDKDLSADEIKQYTVQGGEYITFADGADRMEDYDVEIEETQPKLASTGEAYGAVLYVAQWGKVGKTEIRHGKISGKTAKGDVIQEVQHCLIRKHNVKPDNDEKLVAVTFDDGPSNFTEKYLDILKQYGATTTFFNIGQNVDALRDLPPKVLEAGHHVAGHSYTHPQLSKLKPDALLSQLTKTKDSIEGATGVKTTMMRPPYGDFTMKTWLNTKGTISSEILWNQDTLDWKQPGVDKIISGALRQIVPGSIVLMHDGGGNRSQDVQALPKIFDELVKRGYKLVSIQELLASDSSIPKDIADGTATMPDDCVWPTELA</sequence>
<keyword evidence="4" id="KW-0472">Membrane</keyword>
<keyword evidence="4" id="KW-0812">Transmembrane</keyword>
<evidence type="ECO:0000256" key="1">
    <source>
        <dbReference type="ARBA" id="ARBA00022723"/>
    </source>
</evidence>
<feature type="transmembrane region" description="Helical" evidence="4">
    <location>
        <begin position="120"/>
        <end position="137"/>
    </location>
</feature>
<comment type="caution">
    <text evidence="6">The sequence shown here is derived from an EMBL/GenBank/DDBJ whole genome shotgun (WGS) entry which is preliminary data.</text>
</comment>
<organism evidence="6 7">
    <name type="scientific">Fannyhessea vaginae PB189-T1-4</name>
    <dbReference type="NCBI Taxonomy" id="866774"/>
    <lineage>
        <taxon>Bacteria</taxon>
        <taxon>Bacillati</taxon>
        <taxon>Actinomycetota</taxon>
        <taxon>Coriobacteriia</taxon>
        <taxon>Coriobacteriales</taxon>
        <taxon>Atopobiaceae</taxon>
        <taxon>Fannyhessea</taxon>
    </lineage>
</organism>
<proteinExistence type="predicted"/>
<dbReference type="InterPro" id="IPR002509">
    <property type="entry name" value="NODB_dom"/>
</dbReference>
<evidence type="ECO:0000256" key="2">
    <source>
        <dbReference type="ARBA" id="ARBA00022801"/>
    </source>
</evidence>
<feature type="region of interest" description="Disordered" evidence="3">
    <location>
        <begin position="1"/>
        <end position="24"/>
    </location>
</feature>
<evidence type="ECO:0000259" key="5">
    <source>
        <dbReference type="PROSITE" id="PS51677"/>
    </source>
</evidence>
<evidence type="ECO:0000256" key="3">
    <source>
        <dbReference type="SAM" id="MobiDB-lite"/>
    </source>
</evidence>
<protein>
    <submittedName>
        <fullName evidence="6">Polysaccharide deacetylase</fullName>
    </submittedName>
</protein>
<dbReference type="Proteomes" id="UP000004431">
    <property type="component" value="Unassembled WGS sequence"/>
</dbReference>
<accession>A0ABP2J5G3</accession>
<dbReference type="InterPro" id="IPR011330">
    <property type="entry name" value="Glyco_hydro/deAcase_b/a-brl"/>
</dbReference>
<dbReference type="Gene3D" id="3.20.20.370">
    <property type="entry name" value="Glycoside hydrolase/deacetylase"/>
    <property type="match status" value="1"/>
</dbReference>
<feature type="domain" description="NodB homology" evidence="5">
    <location>
        <begin position="298"/>
        <end position="477"/>
    </location>
</feature>
<evidence type="ECO:0000256" key="4">
    <source>
        <dbReference type="SAM" id="Phobius"/>
    </source>
</evidence>
<feature type="region of interest" description="Disordered" evidence="3">
    <location>
        <begin position="39"/>
        <end position="60"/>
    </location>
</feature>
<keyword evidence="7" id="KW-1185">Reference proteome</keyword>
<dbReference type="RefSeq" id="WP_006304084.1">
    <property type="nucleotide sequence ID" value="NZ_AEDQ01000017.1"/>
</dbReference>
<reference evidence="6 7" key="1">
    <citation type="submission" date="2010-08" db="EMBL/GenBank/DDBJ databases">
        <authorList>
            <person name="Durkin A.S."/>
            <person name="Madupu R."/>
            <person name="Torralba M."/>
            <person name="Gillis M."/>
            <person name="Methe B."/>
            <person name="Sutton G."/>
            <person name="Nelson K.E."/>
        </authorList>
    </citation>
    <scope>NUCLEOTIDE SEQUENCE [LARGE SCALE GENOMIC DNA]</scope>
    <source>
        <strain evidence="6 7">PB189-T1-4</strain>
    </source>
</reference>
<keyword evidence="2" id="KW-0378">Hydrolase</keyword>
<keyword evidence="1" id="KW-0479">Metal-binding</keyword>
<dbReference type="EMBL" id="AEDQ01000017">
    <property type="protein sequence ID" value="EFL44368.1"/>
    <property type="molecule type" value="Genomic_DNA"/>
</dbReference>